<feature type="binding site" evidence="8">
    <location>
        <begin position="149"/>
        <end position="152"/>
    </location>
    <ligand>
        <name>ATP</name>
        <dbReference type="ChEBI" id="CHEBI:30616"/>
    </ligand>
</feature>
<reference evidence="10" key="1">
    <citation type="journal article" date="2019" name="Int. J. Syst. Evol. Microbiol.">
        <title>The Global Catalogue of Microorganisms (GCM) 10K type strain sequencing project: providing services to taxonomists for standard genome sequencing and annotation.</title>
        <authorList>
            <consortium name="The Broad Institute Genomics Platform"/>
            <consortium name="The Broad Institute Genome Sequencing Center for Infectious Disease"/>
            <person name="Wu L."/>
            <person name="Ma J."/>
        </authorList>
    </citation>
    <scope>NUCLEOTIDE SEQUENCE [LARGE SCALE GENOMIC DNA]</scope>
    <source>
        <strain evidence="10">KCTC 62192</strain>
    </source>
</reference>
<proteinExistence type="inferred from homology"/>
<keyword evidence="3 8" id="KW-0436">Ligase</keyword>
<dbReference type="InterPro" id="IPR004821">
    <property type="entry name" value="Cyt_trans-like"/>
</dbReference>
<evidence type="ECO:0000256" key="8">
    <source>
        <dbReference type="HAMAP-Rule" id="MF_00158"/>
    </source>
</evidence>
<comment type="caution">
    <text evidence="9">The sequence shown here is derived from an EMBL/GenBank/DDBJ whole genome shotgun (WGS) entry which is preliminary data.</text>
</comment>
<evidence type="ECO:0000256" key="1">
    <source>
        <dbReference type="ARBA" id="ARBA00004990"/>
    </source>
</evidence>
<feature type="binding site" evidence="8">
    <location>
        <position position="63"/>
    </location>
    <ligand>
        <name>beta-alanine</name>
        <dbReference type="ChEBI" id="CHEBI:57966"/>
    </ligand>
</feature>
<comment type="similarity">
    <text evidence="2 8">Belongs to the pantothenate synthetase family.</text>
</comment>
<evidence type="ECO:0000256" key="2">
    <source>
        <dbReference type="ARBA" id="ARBA00009256"/>
    </source>
</evidence>
<dbReference type="GO" id="GO:0004592">
    <property type="term" value="F:pantoate-beta-alanine ligase activity"/>
    <property type="evidence" value="ECO:0007669"/>
    <property type="project" value="UniProtKB-EC"/>
</dbReference>
<evidence type="ECO:0000313" key="9">
    <source>
        <dbReference type="EMBL" id="MFC2970368.1"/>
    </source>
</evidence>
<comment type="function">
    <text evidence="8">Catalyzes the condensation of pantoate with beta-alanine in an ATP-dependent reaction via a pantoyl-adenylate intermediate.</text>
</comment>
<dbReference type="Proteomes" id="UP001595443">
    <property type="component" value="Unassembled WGS sequence"/>
</dbReference>
<dbReference type="PANTHER" id="PTHR21299:SF1">
    <property type="entry name" value="PANTOATE--BETA-ALANINE LIGASE"/>
    <property type="match status" value="1"/>
</dbReference>
<accession>A0ABV7AMZ3</accession>
<feature type="active site" description="Proton donor" evidence="8">
    <location>
        <position position="39"/>
    </location>
</feature>
<dbReference type="RefSeq" id="WP_377835258.1">
    <property type="nucleotide sequence ID" value="NZ_JBHRSK010000018.1"/>
</dbReference>
<sequence>MTPPILRRVADLRALVADWRAAGARVGVVPTMGALHEGHLSLVRAARAGCDRVIVTIFVNPKQFNNPADLEKYPRSEEGDAALLAPEGVDVIFAPALDEVYPEGFSTKVSVSGVSEGLCGAGRPGHFDGVATVVSKLFGMTRADRAYFGEKDWQQLQVVRRLVADLNLPIEITGCATVREADGLALSSRNRRLGDADRAIAPALHRAMAAAAEEIVGGRPVAEALDAALQAIVAAGYASVEYLELRSAEGLAPLERLDRPARLLAAAHLGEVRLIDNIAVLPG</sequence>
<dbReference type="HAMAP" id="MF_00158">
    <property type="entry name" value="PanC"/>
    <property type="match status" value="1"/>
</dbReference>
<dbReference type="NCBIfam" id="TIGR00125">
    <property type="entry name" value="cyt_tran_rel"/>
    <property type="match status" value="1"/>
</dbReference>
<comment type="catalytic activity">
    <reaction evidence="7 8">
        <text>(R)-pantoate + beta-alanine + ATP = (R)-pantothenate + AMP + diphosphate + H(+)</text>
        <dbReference type="Rhea" id="RHEA:10912"/>
        <dbReference type="ChEBI" id="CHEBI:15378"/>
        <dbReference type="ChEBI" id="CHEBI:15980"/>
        <dbReference type="ChEBI" id="CHEBI:29032"/>
        <dbReference type="ChEBI" id="CHEBI:30616"/>
        <dbReference type="ChEBI" id="CHEBI:33019"/>
        <dbReference type="ChEBI" id="CHEBI:57966"/>
        <dbReference type="ChEBI" id="CHEBI:456215"/>
        <dbReference type="EC" id="6.3.2.1"/>
    </reaction>
</comment>
<evidence type="ECO:0000256" key="4">
    <source>
        <dbReference type="ARBA" id="ARBA00022655"/>
    </source>
</evidence>
<dbReference type="Gene3D" id="3.40.50.620">
    <property type="entry name" value="HUPs"/>
    <property type="match status" value="1"/>
</dbReference>
<dbReference type="Gene3D" id="3.30.1300.10">
    <property type="entry name" value="Pantoate-beta-alanine ligase, C-terminal domain"/>
    <property type="match status" value="1"/>
</dbReference>
<keyword evidence="8" id="KW-0963">Cytoplasm</keyword>
<evidence type="ECO:0000256" key="5">
    <source>
        <dbReference type="ARBA" id="ARBA00022741"/>
    </source>
</evidence>
<feature type="binding site" evidence="8">
    <location>
        <position position="63"/>
    </location>
    <ligand>
        <name>(R)-pantoate</name>
        <dbReference type="ChEBI" id="CHEBI:15980"/>
    </ligand>
</feature>
<evidence type="ECO:0000313" key="10">
    <source>
        <dbReference type="Proteomes" id="UP001595443"/>
    </source>
</evidence>
<evidence type="ECO:0000256" key="3">
    <source>
        <dbReference type="ARBA" id="ARBA00022598"/>
    </source>
</evidence>
<feature type="binding site" evidence="8">
    <location>
        <begin position="186"/>
        <end position="189"/>
    </location>
    <ligand>
        <name>ATP</name>
        <dbReference type="ChEBI" id="CHEBI:30616"/>
    </ligand>
</feature>
<comment type="miscellaneous">
    <text evidence="8">The reaction proceeds by a bi uni uni bi ping pong mechanism.</text>
</comment>
<feature type="binding site" evidence="8">
    <location>
        <begin position="32"/>
        <end position="39"/>
    </location>
    <ligand>
        <name>ATP</name>
        <dbReference type="ChEBI" id="CHEBI:30616"/>
    </ligand>
</feature>
<comment type="subcellular location">
    <subcellularLocation>
        <location evidence="8">Cytoplasm</location>
    </subcellularLocation>
</comment>
<comment type="pathway">
    <text evidence="1 8">Cofactor biosynthesis; (R)-pantothenate biosynthesis; (R)-pantothenate from (R)-pantoate and beta-alanine: step 1/1.</text>
</comment>
<evidence type="ECO:0000256" key="7">
    <source>
        <dbReference type="ARBA" id="ARBA00048258"/>
    </source>
</evidence>
<gene>
    <name evidence="8 9" type="primary">panC</name>
    <name evidence="9" type="ORF">ACFOES_19905</name>
</gene>
<dbReference type="NCBIfam" id="TIGR00018">
    <property type="entry name" value="panC"/>
    <property type="match status" value="1"/>
</dbReference>
<dbReference type="PANTHER" id="PTHR21299">
    <property type="entry name" value="CYTIDYLATE KINASE/PANTOATE-BETA-ALANINE LIGASE"/>
    <property type="match status" value="1"/>
</dbReference>
<protein>
    <recommendedName>
        <fullName evidence="8">Pantothenate synthetase</fullName>
        <shortName evidence="8">PS</shortName>
        <ecNumber evidence="8">6.3.2.1</ecNumber>
    </recommendedName>
    <alternativeName>
        <fullName evidence="8">Pantoate--beta-alanine ligase</fullName>
    </alternativeName>
    <alternativeName>
        <fullName evidence="8">Pantoate-activating enzyme</fullName>
    </alternativeName>
</protein>
<keyword evidence="10" id="KW-1185">Reference proteome</keyword>
<organism evidence="9 10">
    <name type="scientific">Acidimangrovimonas pyrenivorans</name>
    <dbReference type="NCBI Taxonomy" id="2030798"/>
    <lineage>
        <taxon>Bacteria</taxon>
        <taxon>Pseudomonadati</taxon>
        <taxon>Pseudomonadota</taxon>
        <taxon>Alphaproteobacteria</taxon>
        <taxon>Rhodobacterales</taxon>
        <taxon>Paracoccaceae</taxon>
        <taxon>Acidimangrovimonas</taxon>
    </lineage>
</organism>
<dbReference type="SUPFAM" id="SSF52374">
    <property type="entry name" value="Nucleotidylyl transferase"/>
    <property type="match status" value="1"/>
</dbReference>
<dbReference type="EC" id="6.3.2.1" evidence="8"/>
<dbReference type="Pfam" id="PF02569">
    <property type="entry name" value="Pantoate_ligase"/>
    <property type="match status" value="1"/>
</dbReference>
<keyword evidence="6 8" id="KW-0067">ATP-binding</keyword>
<name>A0ABV7AMZ3_9RHOB</name>
<dbReference type="EMBL" id="JBHRSK010000018">
    <property type="protein sequence ID" value="MFC2970368.1"/>
    <property type="molecule type" value="Genomic_DNA"/>
</dbReference>
<feature type="binding site" evidence="8">
    <location>
        <position position="155"/>
    </location>
    <ligand>
        <name>(R)-pantoate</name>
        <dbReference type="ChEBI" id="CHEBI:15980"/>
    </ligand>
</feature>
<feature type="binding site" evidence="8">
    <location>
        <position position="178"/>
    </location>
    <ligand>
        <name>ATP</name>
        <dbReference type="ChEBI" id="CHEBI:30616"/>
    </ligand>
</feature>
<evidence type="ECO:0000256" key="6">
    <source>
        <dbReference type="ARBA" id="ARBA00022840"/>
    </source>
</evidence>
<dbReference type="InterPro" id="IPR042176">
    <property type="entry name" value="Pantoate_ligase_C"/>
</dbReference>
<keyword evidence="4 8" id="KW-0566">Pantothenate biosynthesis</keyword>
<comment type="subunit">
    <text evidence="8">Homodimer.</text>
</comment>
<dbReference type="InterPro" id="IPR003721">
    <property type="entry name" value="Pantoate_ligase"/>
</dbReference>
<keyword evidence="5 8" id="KW-0547">Nucleotide-binding</keyword>
<dbReference type="InterPro" id="IPR014729">
    <property type="entry name" value="Rossmann-like_a/b/a_fold"/>
</dbReference>
<dbReference type="CDD" id="cd00560">
    <property type="entry name" value="PanC"/>
    <property type="match status" value="1"/>
</dbReference>